<dbReference type="EMBL" id="CCYA01000254">
    <property type="protein sequence ID" value="CEH17023.1"/>
    <property type="molecule type" value="Genomic_DNA"/>
</dbReference>
<sequence>MTTGLLAASRIPNAPKGRPSAIYSSASRGFLNFSPATAVSSLFTAKVKGFFLELAQAGLCSQNGSVLFNWARGCARRGT</sequence>
<proteinExistence type="predicted"/>
<dbReference type="AlphaFoldDB" id="A0A0P1BMA5"/>
<protein>
    <submittedName>
        <fullName evidence="1">Uncharacterized protein</fullName>
    </submittedName>
</protein>
<keyword evidence="2" id="KW-1185">Reference proteome</keyword>
<evidence type="ECO:0000313" key="2">
    <source>
        <dbReference type="Proteomes" id="UP000054845"/>
    </source>
</evidence>
<accession>A0A0P1BMA5</accession>
<reference evidence="1 2" key="1">
    <citation type="submission" date="2014-09" db="EMBL/GenBank/DDBJ databases">
        <authorList>
            <person name="Magalhaes I.L.F."/>
            <person name="Oliveira U."/>
            <person name="Santos F.R."/>
            <person name="Vidigal T.H.D.A."/>
            <person name="Brescovit A.D."/>
            <person name="Santos A.J."/>
        </authorList>
    </citation>
    <scope>NUCLEOTIDE SEQUENCE [LARGE SCALE GENOMIC DNA]</scope>
</reference>
<name>A0A0P1BMA5_9BASI</name>
<organism evidence="1 2">
    <name type="scientific">Ceraceosorus bombacis</name>
    <dbReference type="NCBI Taxonomy" id="401625"/>
    <lineage>
        <taxon>Eukaryota</taxon>
        <taxon>Fungi</taxon>
        <taxon>Dikarya</taxon>
        <taxon>Basidiomycota</taxon>
        <taxon>Ustilaginomycotina</taxon>
        <taxon>Exobasidiomycetes</taxon>
        <taxon>Ceraceosorales</taxon>
        <taxon>Ceraceosoraceae</taxon>
        <taxon>Ceraceosorus</taxon>
    </lineage>
</organism>
<evidence type="ECO:0000313" key="1">
    <source>
        <dbReference type="EMBL" id="CEH17023.1"/>
    </source>
</evidence>
<dbReference type="Proteomes" id="UP000054845">
    <property type="component" value="Unassembled WGS sequence"/>
</dbReference>